<dbReference type="Pfam" id="PF14226">
    <property type="entry name" value="DIOX_N"/>
    <property type="match status" value="1"/>
</dbReference>
<dbReference type="EMBL" id="JAAOAS010000360">
    <property type="protein sequence ID" value="KAF5578358.1"/>
    <property type="molecule type" value="Genomic_DNA"/>
</dbReference>
<dbReference type="InterPro" id="IPR044861">
    <property type="entry name" value="IPNS-like_FE2OG_OXY"/>
</dbReference>
<comment type="similarity">
    <text evidence="1">Belongs to the iron/ascorbate-dependent oxidoreductase family.</text>
</comment>
<evidence type="ECO:0000313" key="4">
    <source>
        <dbReference type="Proteomes" id="UP000546213"/>
    </source>
</evidence>
<feature type="domain" description="Fe2OG dioxygenase" evidence="2">
    <location>
        <begin position="191"/>
        <end position="295"/>
    </location>
</feature>
<dbReference type="GO" id="GO:0044283">
    <property type="term" value="P:small molecule biosynthetic process"/>
    <property type="evidence" value="ECO:0007669"/>
    <property type="project" value="UniProtKB-ARBA"/>
</dbReference>
<dbReference type="Gene3D" id="2.60.120.330">
    <property type="entry name" value="B-lactam Antibiotic, Isopenicillin N Synthase, Chain"/>
    <property type="match status" value="1"/>
</dbReference>
<dbReference type="AlphaFoldDB" id="A0A8H5KT71"/>
<accession>A0A8H5KT71</accession>
<sequence length="616" mass="69594">MSTTATYTKTTKVPSPESADFTTISYTRIKQGNASELSALRRACEKDGFLYLDLQNADGEAIPVIKEVPLVYKAVNNFFQLDEDEKMKYDVDTIGPWKLNGYTPFGRNAGLAGDGKKHGVEGYTFPRDGICNPIVDGHPLSLPQVLQDEAPLLARVMDKLHEIGIGLLDALDQISHDANTPLAPKHIPTDPSTSCMTVQRYPSLSTEGPNAGLSAHTDVGGLTILFCGDRGLQTFNHDTQEWRSVEPRDGCAVVNVGDSLRFLSGRKFRSVVHRVAPYPGETIENRFSCAYFMRPRMDVEFEDEKGERWKSIDWHMRNLAQYYNSKSYAMFKEDIAARSHLDEPTAHFVDFFHNPPAVPRLQLKATSNEGLIGSLNPPGILTALMEACKASKQRTETIVNRWWPQRPLQLAYMQSHTIRNYTGLHFAIPPNTWAGPARELIDVSNDLIIIASGLPAPTSLQAFPTVESIGALYEYGPSSNLSHSSPGFTPAVLRFPFGFRAEFLRRFPELRVLYIIVRPQDIIEVVNSQQSTMTNYHRDFTQTVHQFPPRTFNARQRIYYEMPQMRCRGLEFIYGWLKQTSVGERWMSSSELPELVIRVMTWKYAPGVRGRFDRDE</sequence>
<dbReference type="Pfam" id="PF03171">
    <property type="entry name" value="2OG-FeII_Oxy"/>
    <property type="match status" value="1"/>
</dbReference>
<dbReference type="InterPro" id="IPR027443">
    <property type="entry name" value="IPNS-like_sf"/>
</dbReference>
<dbReference type="InterPro" id="IPR050231">
    <property type="entry name" value="Iron_ascorbate_oxido_reductase"/>
</dbReference>
<dbReference type="SUPFAM" id="SSF51197">
    <property type="entry name" value="Clavaminate synthase-like"/>
    <property type="match status" value="1"/>
</dbReference>
<evidence type="ECO:0000313" key="3">
    <source>
        <dbReference type="EMBL" id="KAF5578358.1"/>
    </source>
</evidence>
<dbReference type="InterPro" id="IPR005123">
    <property type="entry name" value="Oxoglu/Fe-dep_dioxygenase_dom"/>
</dbReference>
<dbReference type="PANTHER" id="PTHR47990">
    <property type="entry name" value="2-OXOGLUTARATE (2OG) AND FE(II)-DEPENDENT OXYGENASE SUPERFAMILY PROTEIN-RELATED"/>
    <property type="match status" value="1"/>
</dbReference>
<dbReference type="OrthoDB" id="288590at2759"/>
<organism evidence="3 4">
    <name type="scientific">Fusarium pseudocircinatum</name>
    <dbReference type="NCBI Taxonomy" id="56676"/>
    <lineage>
        <taxon>Eukaryota</taxon>
        <taxon>Fungi</taxon>
        <taxon>Dikarya</taxon>
        <taxon>Ascomycota</taxon>
        <taxon>Pezizomycotina</taxon>
        <taxon>Sordariomycetes</taxon>
        <taxon>Hypocreomycetidae</taxon>
        <taxon>Hypocreales</taxon>
        <taxon>Nectriaceae</taxon>
        <taxon>Fusarium</taxon>
        <taxon>Fusarium fujikuroi species complex</taxon>
    </lineage>
</organism>
<gene>
    <name evidence="3" type="ORF">FPCIR_11608</name>
</gene>
<evidence type="ECO:0000256" key="1">
    <source>
        <dbReference type="ARBA" id="ARBA00008056"/>
    </source>
</evidence>
<comment type="caution">
    <text evidence="3">The sequence shown here is derived from an EMBL/GenBank/DDBJ whole genome shotgun (WGS) entry which is preliminary data.</text>
</comment>
<dbReference type="InterPro" id="IPR026992">
    <property type="entry name" value="DIOX_N"/>
</dbReference>
<reference evidence="3 4" key="1">
    <citation type="submission" date="2020-05" db="EMBL/GenBank/DDBJ databases">
        <title>Identification and distribution of gene clusters putatively required for synthesis of sphingolipid metabolism inhibitors in phylogenetically diverse species of the filamentous fungus Fusarium.</title>
        <authorList>
            <person name="Kim H.-S."/>
            <person name="Busman M."/>
            <person name="Brown D.W."/>
            <person name="Divon H."/>
            <person name="Uhlig S."/>
            <person name="Proctor R.H."/>
        </authorList>
    </citation>
    <scope>NUCLEOTIDE SEQUENCE [LARGE SCALE GENOMIC DNA]</scope>
    <source>
        <strain evidence="3 4">NRRL 36939</strain>
    </source>
</reference>
<protein>
    <submittedName>
        <fullName evidence="3">Clavaminate synthase</fullName>
    </submittedName>
</protein>
<dbReference type="Proteomes" id="UP000546213">
    <property type="component" value="Unassembled WGS sequence"/>
</dbReference>
<name>A0A8H5KT71_9HYPO</name>
<evidence type="ECO:0000259" key="2">
    <source>
        <dbReference type="PROSITE" id="PS51471"/>
    </source>
</evidence>
<dbReference type="PROSITE" id="PS51471">
    <property type="entry name" value="FE2OG_OXY"/>
    <property type="match status" value="1"/>
</dbReference>
<keyword evidence="4" id="KW-1185">Reference proteome</keyword>
<proteinExistence type="inferred from homology"/>